<organism evidence="1">
    <name type="scientific">Rhizophora mucronata</name>
    <name type="common">Asiatic mangrove</name>
    <dbReference type="NCBI Taxonomy" id="61149"/>
    <lineage>
        <taxon>Eukaryota</taxon>
        <taxon>Viridiplantae</taxon>
        <taxon>Streptophyta</taxon>
        <taxon>Embryophyta</taxon>
        <taxon>Tracheophyta</taxon>
        <taxon>Spermatophyta</taxon>
        <taxon>Magnoliopsida</taxon>
        <taxon>eudicotyledons</taxon>
        <taxon>Gunneridae</taxon>
        <taxon>Pentapetalae</taxon>
        <taxon>rosids</taxon>
        <taxon>fabids</taxon>
        <taxon>Malpighiales</taxon>
        <taxon>Rhizophoraceae</taxon>
        <taxon>Rhizophora</taxon>
    </lineage>
</organism>
<accession>A0A2P2PLA7</accession>
<proteinExistence type="predicted"/>
<protein>
    <submittedName>
        <fullName evidence="1">Uncharacterized protein</fullName>
    </submittedName>
</protein>
<dbReference type="EMBL" id="GGEC01075060">
    <property type="protein sequence ID" value="MBX55544.1"/>
    <property type="molecule type" value="Transcribed_RNA"/>
</dbReference>
<sequence>MDLSQPTALWGSIEKKIGVLNSWDCALDFTNLTVRLIILLLNCNEMN</sequence>
<reference evidence="1" key="1">
    <citation type="submission" date="2018-02" db="EMBL/GenBank/DDBJ databases">
        <title>Rhizophora mucronata_Transcriptome.</title>
        <authorList>
            <person name="Meera S.P."/>
            <person name="Sreeshan A."/>
            <person name="Augustine A."/>
        </authorList>
    </citation>
    <scope>NUCLEOTIDE SEQUENCE</scope>
    <source>
        <tissue evidence="1">Leaf</tissue>
    </source>
</reference>
<dbReference type="AlphaFoldDB" id="A0A2P2PLA7"/>
<evidence type="ECO:0000313" key="1">
    <source>
        <dbReference type="EMBL" id="MBX55544.1"/>
    </source>
</evidence>
<name>A0A2P2PLA7_RHIMU</name>